<reference evidence="1 2" key="1">
    <citation type="journal article" date="2012" name="PLoS ONE">
        <title>Genomic comparison of Escherichia coli O104:H4 isolates from 2009 and 2011 reveals plasmid, and prophage heterogeneity, including Shiga toxin encoding phage stx2.</title>
        <authorList>
            <consortium name="Threat Characterization Consortium"/>
            <person name="Ahmed S.A."/>
            <person name="Awosika J."/>
            <person name="Baldwin C."/>
            <person name="Bishop-Lilly K.A."/>
            <person name="Biswas B."/>
            <person name="Broomall S."/>
            <person name="Chain P.S."/>
            <person name="Chertkov O."/>
            <person name="Chokoshvili O."/>
            <person name="Coyne S."/>
            <person name="Davenport K."/>
            <person name="Detter J.C."/>
            <person name="Dorman W."/>
            <person name="Erkkila T.H."/>
            <person name="Folster J.P."/>
            <person name="Frey K.G."/>
            <person name="George M."/>
            <person name="Gleasner C."/>
            <person name="Henry M."/>
            <person name="Hill K.K."/>
            <person name="Hubbard K."/>
            <person name="Insalaco J."/>
            <person name="Johnson S."/>
            <person name="Kitzmiller A."/>
            <person name="Krepps M."/>
            <person name="Lo C.C."/>
            <person name="Luu T."/>
            <person name="McNew L.A."/>
            <person name="Minogue T."/>
            <person name="Munk C.A."/>
            <person name="Osborne B."/>
            <person name="Patel M."/>
            <person name="Reitenga K.G."/>
            <person name="Rosenzweig C.N."/>
            <person name="Shea A."/>
            <person name="Shen X."/>
            <person name="Strockbine N."/>
            <person name="Tarr C."/>
            <person name="Teshima H."/>
            <person name="van Gieson E."/>
            <person name="Verratti K."/>
            <person name="Wolcott M."/>
            <person name="Xie G."/>
            <person name="Sozhamannan S."/>
            <person name="Gibbons H.S."/>
        </authorList>
    </citation>
    <scope>NUCLEOTIDE SEQUENCE [LARGE SCALE GENOMIC DNA]</scope>
    <source>
        <strain evidence="1 2">2011C-3493</strain>
    </source>
</reference>
<dbReference type="RefSeq" id="WP_000241617.1">
    <property type="nucleotide sequence ID" value="NC_018658.1"/>
</dbReference>
<dbReference type="PATRIC" id="fig|1133852.3.peg.65"/>
<evidence type="ECO:0000313" key="1">
    <source>
        <dbReference type="EMBL" id="AFS71999.1"/>
    </source>
</evidence>
<dbReference type="EMBL" id="CP003289">
    <property type="protein sequence ID" value="AFS71999.1"/>
    <property type="molecule type" value="Genomic_DNA"/>
</dbReference>
<protein>
    <submittedName>
        <fullName evidence="1">Uncharacterized protein</fullName>
    </submittedName>
</protein>
<dbReference type="KEGG" id="esl:O3K_00320"/>
<name>A0A0E0XTQ9_ECO1C</name>
<sequence length="290" mass="34426">MVKVVEDERSRIRYLERRLNENGFYLPSSLADKDYFSYQKRILNTLISQGADTLKINNFLAETDQRYFDSLPSEDDLNWYRNDARASLWLTCELYEMIKINGYENTLTCLSPESLPSHHSVRVDAIRRCIDNWPFILYTPSNYLNQKSIEWTTLLEKDDIFREVKARNFDICSWLKKYIQEKTNISLNYVCGESSEEIMAWCYASYFTWKKNNQNSPDSVELFTRKFKSAWATQKNRIKNRVDKKLRPLNVNISQEAYDKLRKLSINEGISNDRVIESALDMIYRSKIKK</sequence>
<proteinExistence type="predicted"/>
<dbReference type="Proteomes" id="UP000006167">
    <property type="component" value="Chromosome"/>
</dbReference>
<evidence type="ECO:0000313" key="2">
    <source>
        <dbReference type="Proteomes" id="UP000006167"/>
    </source>
</evidence>
<organism evidence="1 2">
    <name type="scientific">Escherichia coli O104:H4 (strain 2011C-3493)</name>
    <dbReference type="NCBI Taxonomy" id="1133852"/>
    <lineage>
        <taxon>Bacteria</taxon>
        <taxon>Pseudomonadati</taxon>
        <taxon>Pseudomonadota</taxon>
        <taxon>Gammaproteobacteria</taxon>
        <taxon>Enterobacterales</taxon>
        <taxon>Enterobacteriaceae</taxon>
        <taxon>Escherichia</taxon>
    </lineage>
</organism>
<gene>
    <name evidence="1" type="ordered locus">O3K_00320</name>
</gene>
<accession>A0A0E0XTQ9</accession>
<dbReference type="HOGENOM" id="CLU_945728_0_0_6"/>
<dbReference type="AlphaFoldDB" id="A0A0E0XTQ9"/>